<proteinExistence type="predicted"/>
<dbReference type="EMBL" id="MING01000086">
    <property type="protein sequence ID" value="POG01004.1"/>
    <property type="molecule type" value="Genomic_DNA"/>
</dbReference>
<dbReference type="RefSeq" id="WP_103470337.1">
    <property type="nucleotide sequence ID" value="NZ_MING01000086.1"/>
</dbReference>
<reference evidence="1 2" key="2">
    <citation type="submission" date="2018-03" db="EMBL/GenBank/DDBJ databases">
        <title>Draft genome of Pseudomonas putida strain KH-18-2.</title>
        <authorList>
            <person name="Yoshizawa S."/>
            <person name="Khan N.H."/>
            <person name="Nishimura M."/>
            <person name="Chiura H.X."/>
            <person name="Ogura Y."/>
            <person name="Hayashi T."/>
            <person name="Kogure K."/>
        </authorList>
    </citation>
    <scope>NUCLEOTIDE SEQUENCE [LARGE SCALE GENOMIC DNA]</scope>
    <source>
        <strain evidence="1 2">KH-18-2</strain>
    </source>
</reference>
<sequence>MSKFNAGKAYHGSADVTNGKLTGATDTDYFYFFCPKCEGREILRLLDYDLRAEQPINPYDDQLSSKAASGFTFAFKVHCERCGLTDFVKLSNLHWQGGQLQESQS</sequence>
<evidence type="ECO:0000313" key="2">
    <source>
        <dbReference type="Proteomes" id="UP000237378"/>
    </source>
</evidence>
<protein>
    <submittedName>
        <fullName evidence="1">Uncharacterized protein</fullName>
    </submittedName>
</protein>
<dbReference type="Proteomes" id="UP000237378">
    <property type="component" value="Unassembled WGS sequence"/>
</dbReference>
<accession>A0A2S3WMF9</accession>
<organism evidence="1 2">
    <name type="scientific">Pseudomonas putida</name>
    <name type="common">Arthrobacter siderocapsulatus</name>
    <dbReference type="NCBI Taxonomy" id="303"/>
    <lineage>
        <taxon>Bacteria</taxon>
        <taxon>Pseudomonadati</taxon>
        <taxon>Pseudomonadota</taxon>
        <taxon>Gammaproteobacteria</taxon>
        <taxon>Pseudomonadales</taxon>
        <taxon>Pseudomonadaceae</taxon>
        <taxon>Pseudomonas</taxon>
    </lineage>
</organism>
<name>A0A2S3WMF9_PSEPU</name>
<reference evidence="1 2" key="1">
    <citation type="submission" date="2016-08" db="EMBL/GenBank/DDBJ databases">
        <authorList>
            <person name="Seilhamer J.J."/>
        </authorList>
    </citation>
    <scope>NUCLEOTIDE SEQUENCE [LARGE SCALE GENOMIC DNA]</scope>
    <source>
        <strain evidence="1 2">KH-18-2</strain>
    </source>
</reference>
<dbReference type="AlphaFoldDB" id="A0A2S3WMF9"/>
<evidence type="ECO:0000313" key="1">
    <source>
        <dbReference type="EMBL" id="POG01004.1"/>
    </source>
</evidence>
<comment type="caution">
    <text evidence="1">The sequence shown here is derived from an EMBL/GenBank/DDBJ whole genome shotgun (WGS) entry which is preliminary data.</text>
</comment>
<gene>
    <name evidence="1" type="ORF">BGP82_26525</name>
</gene>